<evidence type="ECO:0000256" key="1">
    <source>
        <dbReference type="SAM" id="MobiDB-lite"/>
    </source>
</evidence>
<protein>
    <submittedName>
        <fullName evidence="2">Uncharacterized protein</fullName>
    </submittedName>
</protein>
<sequence>MSSTGPVEHRDVRSASQPFKRDRDHGSKWSLGVRPSGGVQIRGIGEYYGGSEAQRAKVRPEKQWSGEPKSHQNKTPKSTSIRVSYAQDGANARLNRKVDALVDAKDHTSAPLSKSLLELLPQHSNNKDSAIKTAWGADDFTIPGVLYSYDTSTSSPTETGRAVALGGLVEQAEKKWKNEQTEKIIKGEYEVLDNEGKTTVLSKGRGKKGSPKQRTPIVVNQIDEDDGFELI</sequence>
<proteinExistence type="predicted"/>
<gene>
    <name evidence="2" type="ORF">PVAG01_08601</name>
</gene>
<name>A0ABR4PA19_9HELO</name>
<accession>A0ABR4PA19</accession>
<dbReference type="EMBL" id="JBFCZG010000007">
    <property type="protein sequence ID" value="KAL3420102.1"/>
    <property type="molecule type" value="Genomic_DNA"/>
</dbReference>
<reference evidence="2 3" key="1">
    <citation type="submission" date="2024-06" db="EMBL/GenBank/DDBJ databases">
        <title>Complete genome of Phlyctema vagabunda strain 19-DSS-EL-015.</title>
        <authorList>
            <person name="Fiorenzani C."/>
        </authorList>
    </citation>
    <scope>NUCLEOTIDE SEQUENCE [LARGE SCALE GENOMIC DNA]</scope>
    <source>
        <strain evidence="2 3">19-DSS-EL-015</strain>
    </source>
</reference>
<dbReference type="Proteomes" id="UP001629113">
    <property type="component" value="Unassembled WGS sequence"/>
</dbReference>
<feature type="compositionally biased region" description="Basic and acidic residues" evidence="1">
    <location>
        <begin position="7"/>
        <end position="27"/>
    </location>
</feature>
<feature type="region of interest" description="Disordered" evidence="1">
    <location>
        <begin position="1"/>
        <end position="81"/>
    </location>
</feature>
<organism evidence="2 3">
    <name type="scientific">Phlyctema vagabunda</name>
    <dbReference type="NCBI Taxonomy" id="108571"/>
    <lineage>
        <taxon>Eukaryota</taxon>
        <taxon>Fungi</taxon>
        <taxon>Dikarya</taxon>
        <taxon>Ascomycota</taxon>
        <taxon>Pezizomycotina</taxon>
        <taxon>Leotiomycetes</taxon>
        <taxon>Helotiales</taxon>
        <taxon>Dermateaceae</taxon>
        <taxon>Phlyctema</taxon>
    </lineage>
</organism>
<keyword evidence="3" id="KW-1185">Reference proteome</keyword>
<evidence type="ECO:0000313" key="3">
    <source>
        <dbReference type="Proteomes" id="UP001629113"/>
    </source>
</evidence>
<feature type="compositionally biased region" description="Basic and acidic residues" evidence="1">
    <location>
        <begin position="54"/>
        <end position="70"/>
    </location>
</feature>
<evidence type="ECO:0000313" key="2">
    <source>
        <dbReference type="EMBL" id="KAL3420102.1"/>
    </source>
</evidence>
<comment type="caution">
    <text evidence="2">The sequence shown here is derived from an EMBL/GenBank/DDBJ whole genome shotgun (WGS) entry which is preliminary data.</text>
</comment>